<name>A0ACC3A4H5_9EURO</name>
<gene>
    <name evidence="1" type="primary">RAD7</name>
    <name evidence="1" type="ORF">H2198_006051</name>
</gene>
<keyword evidence="1" id="KW-0238">DNA-binding</keyword>
<organism evidence="1 2">
    <name type="scientific">Neophaeococcomyces mojaviensis</name>
    <dbReference type="NCBI Taxonomy" id="3383035"/>
    <lineage>
        <taxon>Eukaryota</taxon>
        <taxon>Fungi</taxon>
        <taxon>Dikarya</taxon>
        <taxon>Ascomycota</taxon>
        <taxon>Pezizomycotina</taxon>
        <taxon>Eurotiomycetes</taxon>
        <taxon>Chaetothyriomycetidae</taxon>
        <taxon>Chaetothyriales</taxon>
        <taxon>Chaetothyriales incertae sedis</taxon>
        <taxon>Neophaeococcomyces</taxon>
    </lineage>
</organism>
<comment type="caution">
    <text evidence="1">The sequence shown here is derived from an EMBL/GenBank/DDBJ whole genome shotgun (WGS) entry which is preliminary data.</text>
</comment>
<dbReference type="EMBL" id="JAPDRQ010000107">
    <property type="protein sequence ID" value="KAJ9655006.1"/>
    <property type="molecule type" value="Genomic_DNA"/>
</dbReference>
<sequence>MTLGQIDRADEVAGIVFVDRKQSALTDFLASHNISAQQINLDYQARLARQQADQAAAAAAAANEENNANGSDDDEDVAEQKKRKRKEEKAIAKIKASKEFKRRKFEHHRAKDSDDDEETDDDALARDMMKKPQKAPPKPGQFANCETCEKRFTVTPYTLAGVDGGFLCTKCGKELKDEKSKAEKAAAKSKKKALVPRVRKRQQESDRMEGNVKLGAKSLVEHCVRKVADVVNDIEDFGDLPQNLLDRLSQILSKKRVLTPRTLQLFLQPGIDRIAVYDCAKLETEDFNKIFAFMPDVERVNFRFAGQLKDEPFRYMIEKNPKLRHLQLDASNLITDAAWTDLFLHRGDQLETLKLSALNDSFRDEIVEIMASTCPNLKRLKLRKCSHMTEQSINFIASMTSLEHLSLAIAQESSAESLVNLIDSVGSNLKTLCLEDYCDADDSVLEAIKNNCTQLTKLRLTGSPSFTDNMLANLFDAAWPNPCIRHIDLSSNRDMDSAMGPNDEDDENPVGFGSNAMKAMMVHSGNKLEQLDLHSNRHVGKEVLLDVFDGVKQYPNLKDIDLSFVTHVDDVVMTGIFKSCPALEKLAVFACFSAREAVIPQGIAVIGLPNAQSAVETVGGA</sequence>
<reference evidence="1" key="1">
    <citation type="submission" date="2022-10" db="EMBL/GenBank/DDBJ databases">
        <title>Culturing micro-colonial fungi from biological soil crusts in the Mojave desert and describing Neophaeococcomyces mojavensis, and introducing the new genera and species Taxawa tesnikishii.</title>
        <authorList>
            <person name="Kurbessoian T."/>
            <person name="Stajich J.E."/>
        </authorList>
    </citation>
    <scope>NUCLEOTIDE SEQUENCE</scope>
    <source>
        <strain evidence="1">JES_112</strain>
    </source>
</reference>
<dbReference type="Proteomes" id="UP001172386">
    <property type="component" value="Unassembled WGS sequence"/>
</dbReference>
<keyword evidence="2" id="KW-1185">Reference proteome</keyword>
<evidence type="ECO:0000313" key="2">
    <source>
        <dbReference type="Proteomes" id="UP001172386"/>
    </source>
</evidence>
<accession>A0ACC3A4H5</accession>
<protein>
    <submittedName>
        <fullName evidence="1">UV-damaged DNA-binding protein rad7</fullName>
    </submittedName>
</protein>
<evidence type="ECO:0000313" key="1">
    <source>
        <dbReference type="EMBL" id="KAJ9655006.1"/>
    </source>
</evidence>
<proteinExistence type="predicted"/>